<dbReference type="PROSITE" id="PS50011">
    <property type="entry name" value="PROTEIN_KINASE_DOM"/>
    <property type="match status" value="1"/>
</dbReference>
<protein>
    <submittedName>
        <fullName evidence="7">Serine/threonine protein kinase</fullName>
    </submittedName>
</protein>
<gene>
    <name evidence="7" type="ORF">K529_010720</name>
</gene>
<dbReference type="EMBL" id="CP015230">
    <property type="protein sequence ID" value="ANP41238.1"/>
    <property type="molecule type" value="Genomic_DNA"/>
</dbReference>
<evidence type="ECO:0000256" key="3">
    <source>
        <dbReference type="ARBA" id="ARBA00022777"/>
    </source>
</evidence>
<dbReference type="Pfam" id="PF00069">
    <property type="entry name" value="Pkinase"/>
    <property type="match status" value="1"/>
</dbReference>
<dbReference type="RefSeq" id="WP_005620930.1">
    <property type="nucleotide sequence ID" value="NZ_CP015230.1"/>
</dbReference>
<evidence type="ECO:0000256" key="1">
    <source>
        <dbReference type="ARBA" id="ARBA00022679"/>
    </source>
</evidence>
<evidence type="ECO:0000313" key="7">
    <source>
        <dbReference type="EMBL" id="ANP41238.1"/>
    </source>
</evidence>
<dbReference type="InterPro" id="IPR000719">
    <property type="entry name" value="Prot_kinase_dom"/>
</dbReference>
<feature type="domain" description="Protein kinase" evidence="6">
    <location>
        <begin position="81"/>
        <end position="349"/>
    </location>
</feature>
<dbReference type="InterPro" id="IPR011009">
    <property type="entry name" value="Kinase-like_dom_sf"/>
</dbReference>
<dbReference type="GO" id="GO:0005524">
    <property type="term" value="F:ATP binding"/>
    <property type="evidence" value="ECO:0007669"/>
    <property type="project" value="UniProtKB-KW"/>
</dbReference>
<dbReference type="InterPro" id="IPR008266">
    <property type="entry name" value="Tyr_kinase_AS"/>
</dbReference>
<organism evidence="7 8">
    <name type="scientific">Tritonibacter mobilis F1926</name>
    <dbReference type="NCBI Taxonomy" id="1265309"/>
    <lineage>
        <taxon>Bacteria</taxon>
        <taxon>Pseudomonadati</taxon>
        <taxon>Pseudomonadota</taxon>
        <taxon>Alphaproteobacteria</taxon>
        <taxon>Rhodobacterales</taxon>
        <taxon>Paracoccaceae</taxon>
        <taxon>Tritonibacter</taxon>
    </lineage>
</organism>
<dbReference type="KEGG" id="rmb:K529_010720"/>
<keyword evidence="3 7" id="KW-0418">Kinase</keyword>
<dbReference type="Proteomes" id="UP000013243">
    <property type="component" value="Chromosome"/>
</dbReference>
<dbReference type="SUPFAM" id="SSF56112">
    <property type="entry name" value="Protein kinase-like (PK-like)"/>
    <property type="match status" value="1"/>
</dbReference>
<proteinExistence type="predicted"/>
<dbReference type="PANTHER" id="PTHR43289:SF34">
    <property type="entry name" value="SERINE_THREONINE-PROTEIN KINASE YBDM-RELATED"/>
    <property type="match status" value="1"/>
</dbReference>
<feature type="compositionally biased region" description="Pro residues" evidence="5">
    <location>
        <begin position="31"/>
        <end position="41"/>
    </location>
</feature>
<evidence type="ECO:0000256" key="4">
    <source>
        <dbReference type="ARBA" id="ARBA00022840"/>
    </source>
</evidence>
<dbReference type="AlphaFoldDB" id="A0A1B1A422"/>
<evidence type="ECO:0000256" key="2">
    <source>
        <dbReference type="ARBA" id="ARBA00022741"/>
    </source>
</evidence>
<reference evidence="7 8" key="1">
    <citation type="journal article" date="2016" name="ISME J.">
        <title>Global occurrence and heterogeneity of the Roseobacter-clade species Ruegeria mobilis.</title>
        <authorList>
            <person name="Sonnenschein E."/>
            <person name="Gram L."/>
        </authorList>
    </citation>
    <scope>NUCLEOTIDE SEQUENCE [LARGE SCALE GENOMIC DNA]</scope>
    <source>
        <strain evidence="7 8">F1926</strain>
    </source>
</reference>
<keyword evidence="7" id="KW-0723">Serine/threonine-protein kinase</keyword>
<dbReference type="GeneID" id="28250310"/>
<dbReference type="OrthoDB" id="9801841at2"/>
<dbReference type="PROSITE" id="PS00109">
    <property type="entry name" value="PROTEIN_KINASE_TYR"/>
    <property type="match status" value="1"/>
</dbReference>
<dbReference type="GO" id="GO:0004674">
    <property type="term" value="F:protein serine/threonine kinase activity"/>
    <property type="evidence" value="ECO:0007669"/>
    <property type="project" value="UniProtKB-KW"/>
</dbReference>
<evidence type="ECO:0000256" key="5">
    <source>
        <dbReference type="SAM" id="MobiDB-lite"/>
    </source>
</evidence>
<dbReference type="STRING" id="1265309.K529_010720"/>
<evidence type="ECO:0000259" key="6">
    <source>
        <dbReference type="PROSITE" id="PS50011"/>
    </source>
</evidence>
<feature type="region of interest" description="Disordered" evidence="5">
    <location>
        <begin position="1"/>
        <end position="61"/>
    </location>
</feature>
<evidence type="ECO:0000313" key="8">
    <source>
        <dbReference type="Proteomes" id="UP000013243"/>
    </source>
</evidence>
<keyword evidence="4" id="KW-0067">ATP-binding</keyword>
<sequence length="688" mass="73315">MSDADKPEDDLTPEVHDEDDERTRLIAADPSSPPAPMPSSPSVPEGSEATELQPVPAPTTTEIKDPAQITLAPGTVINNNYRIQAALKSGGMGEVYRGVEVGTEDPVAIKAIRPDLIRDAQASEMFRREARTLRLLHDDAIVRYYNYVHDRDLDRYFLVMEFIDGIPLSDHIRQYGALPAAAGQTLIERIANGLAKAHAKGVVHRDLSPDNVMLASGIISEARLIDFGIAKAQTLSEGTIAGQFAGKFKYVAPEQLGHFGGQMGAAVDVYGLGLLAAAALRGKPLDMGSSIVEAVEARRKIPDLSDVPSQFRPLLSHMLEPDPTHRPATMRDVLNYLENPSAIPAHYFQDGFTPHNIGQAGATTASHLSLPPQGTMTGLQVPTPAHTSHVSAYPTAQTIAPNPFQEEPPKRRNGVLWAGLLCVVAAGGGWYAWQSGVLNVGAEQQTAAQEENTSAASNGDLPSVAGDTREGFLALLDTGACSFSTRLSTGQNAGRIETYSTTDGGFEGLPAAYEERFGARPSVLPREVNSEQCSALDFVRRLQGRWPHPIGLSLSADEVESGAALQARINSQVGRPVWVALVGPNGNLYNLTQRLSSTGSGGYTLDFGLTLAQGAEAAPQLILAVSSSTPLTRAALLRNGSSSARVLPEILDEIRSKNLEASAALAYVRLNPVSEASPEDTGEVPDQE</sequence>
<accession>A0A1B1A422</accession>
<name>A0A1B1A422_9RHOB</name>
<dbReference type="CDD" id="cd14014">
    <property type="entry name" value="STKc_PknB_like"/>
    <property type="match status" value="1"/>
</dbReference>
<feature type="compositionally biased region" description="Acidic residues" evidence="5">
    <location>
        <begin position="1"/>
        <end position="20"/>
    </location>
</feature>
<keyword evidence="1" id="KW-0808">Transferase</keyword>
<dbReference type="Gene3D" id="1.10.510.10">
    <property type="entry name" value="Transferase(Phosphotransferase) domain 1"/>
    <property type="match status" value="1"/>
</dbReference>
<dbReference type="Gene3D" id="3.30.200.20">
    <property type="entry name" value="Phosphorylase Kinase, domain 1"/>
    <property type="match status" value="1"/>
</dbReference>
<keyword evidence="2" id="KW-0547">Nucleotide-binding</keyword>
<dbReference type="PANTHER" id="PTHR43289">
    <property type="entry name" value="MITOGEN-ACTIVATED PROTEIN KINASE KINASE KINASE 20-RELATED"/>
    <property type="match status" value="1"/>
</dbReference>